<sequence>MYNGAAMSHINSQYLRAISFTLCLYVQPLLANTSVTNVEQATQPAVKAAVVETKSLQLYAEQWELARTGESVLALPELNKLINTWLGDKNKIIEIRYPGGEEGEFWVQSLSDWLVSLGIPSDRMVTVPGSGSDDMIKFALIK</sequence>
<gene>
    <name evidence="1" type="ORF">MNBD_GAMMA05-2327</name>
</gene>
<reference evidence="1" key="1">
    <citation type="submission" date="2018-06" db="EMBL/GenBank/DDBJ databases">
        <authorList>
            <person name="Zhirakovskaya E."/>
        </authorList>
    </citation>
    <scope>NUCLEOTIDE SEQUENCE</scope>
</reference>
<name>A0A3B0WV98_9ZZZZ</name>
<dbReference type="EMBL" id="UOFE01000041">
    <property type="protein sequence ID" value="VAW54577.1"/>
    <property type="molecule type" value="Genomic_DNA"/>
</dbReference>
<dbReference type="AlphaFoldDB" id="A0A3B0WV98"/>
<evidence type="ECO:0000313" key="1">
    <source>
        <dbReference type="EMBL" id="VAW54577.1"/>
    </source>
</evidence>
<accession>A0A3B0WV98</accession>
<proteinExistence type="predicted"/>
<organism evidence="1">
    <name type="scientific">hydrothermal vent metagenome</name>
    <dbReference type="NCBI Taxonomy" id="652676"/>
    <lineage>
        <taxon>unclassified sequences</taxon>
        <taxon>metagenomes</taxon>
        <taxon>ecological metagenomes</taxon>
    </lineage>
</organism>
<protein>
    <submittedName>
        <fullName evidence="1">Uncharacterized protein</fullName>
    </submittedName>
</protein>